<dbReference type="RefSeq" id="WP_277537623.1">
    <property type="nucleotide sequence ID" value="NZ_JAPDIA010000008.1"/>
</dbReference>
<dbReference type="Proteomes" id="UP001153404">
    <property type="component" value="Unassembled WGS sequence"/>
</dbReference>
<evidence type="ECO:0000313" key="1">
    <source>
        <dbReference type="EMBL" id="MDG0813588.1"/>
    </source>
</evidence>
<name>A0A9X4KZB9_9BACL</name>
<dbReference type="AlphaFoldDB" id="A0A9X4KZB9"/>
<evidence type="ECO:0000313" key="2">
    <source>
        <dbReference type="Proteomes" id="UP001153404"/>
    </source>
</evidence>
<organism evidence="1 2">
    <name type="scientific">Cohnella rhizosphaerae</name>
    <dbReference type="NCBI Taxonomy" id="1457232"/>
    <lineage>
        <taxon>Bacteria</taxon>
        <taxon>Bacillati</taxon>
        <taxon>Bacillota</taxon>
        <taxon>Bacilli</taxon>
        <taxon>Bacillales</taxon>
        <taxon>Paenibacillaceae</taxon>
        <taxon>Cohnella</taxon>
    </lineage>
</organism>
<reference evidence="1" key="1">
    <citation type="submission" date="2022-10" db="EMBL/GenBank/DDBJ databases">
        <title>Comparative genomic analysis of Cohnella hashimotonis sp. nov., isolated from the International Space Station.</title>
        <authorList>
            <person name="Simpson A."/>
            <person name="Venkateswaran K."/>
        </authorList>
    </citation>
    <scope>NUCLEOTIDE SEQUENCE</scope>
    <source>
        <strain evidence="1">DSM 28161</strain>
    </source>
</reference>
<protein>
    <submittedName>
        <fullName evidence="1">Uncharacterized protein</fullName>
    </submittedName>
</protein>
<sequence>MRKRRDDREIYERALAFRKAALNDKELLEDDAGNPATMGGWNMFNRK</sequence>
<dbReference type="EMBL" id="JAPDIA010000008">
    <property type="protein sequence ID" value="MDG0813588.1"/>
    <property type="molecule type" value="Genomic_DNA"/>
</dbReference>
<gene>
    <name evidence="1" type="ORF">OMP40_33065</name>
</gene>
<keyword evidence="2" id="KW-1185">Reference proteome</keyword>
<accession>A0A9X4KZB9</accession>
<proteinExistence type="predicted"/>
<comment type="caution">
    <text evidence="1">The sequence shown here is derived from an EMBL/GenBank/DDBJ whole genome shotgun (WGS) entry which is preliminary data.</text>
</comment>